<dbReference type="GO" id="GO:0000329">
    <property type="term" value="C:fungal-type vacuole membrane"/>
    <property type="evidence" value="ECO:0007669"/>
    <property type="project" value="InterPro"/>
</dbReference>
<dbReference type="PANTHER" id="PTHR35895">
    <property type="entry name" value="CHROMOSOME 16, WHOLE GENOME SHOTGUN SEQUENCE"/>
    <property type="match status" value="1"/>
</dbReference>
<dbReference type="InterPro" id="IPR046368">
    <property type="entry name" value="Tag1"/>
</dbReference>
<evidence type="ECO:0000256" key="1">
    <source>
        <dbReference type="SAM" id="Phobius"/>
    </source>
</evidence>
<keyword evidence="1" id="KW-0812">Transmembrane</keyword>
<feature type="transmembrane region" description="Helical" evidence="1">
    <location>
        <begin position="38"/>
        <end position="62"/>
    </location>
</feature>
<gene>
    <name evidence="2" type="ORF">LSUE1_G005828</name>
</gene>
<dbReference type="Pfam" id="PF12505">
    <property type="entry name" value="DUF3712"/>
    <property type="match status" value="1"/>
</dbReference>
<reference evidence="2 3" key="1">
    <citation type="submission" date="2018-05" db="EMBL/GenBank/DDBJ databases">
        <title>Genome sequencing and assembly of the regulated plant pathogen Lachnellula willkommii and related sister species for the development of diagnostic species identification markers.</title>
        <authorList>
            <person name="Giroux E."/>
            <person name="Bilodeau G."/>
        </authorList>
    </citation>
    <scope>NUCLEOTIDE SEQUENCE [LARGE SCALE GENOMIC DNA]</scope>
    <source>
        <strain evidence="2 3">CBS 268.59</strain>
    </source>
</reference>
<protein>
    <submittedName>
        <fullName evidence="2">Uncharacterized protein</fullName>
    </submittedName>
</protein>
<dbReference type="Proteomes" id="UP000469558">
    <property type="component" value="Unassembled WGS sequence"/>
</dbReference>
<evidence type="ECO:0000313" key="2">
    <source>
        <dbReference type="EMBL" id="TVY68867.1"/>
    </source>
</evidence>
<keyword evidence="1" id="KW-0472">Membrane</keyword>
<evidence type="ECO:0000313" key="3">
    <source>
        <dbReference type="Proteomes" id="UP000469558"/>
    </source>
</evidence>
<dbReference type="OrthoDB" id="10039566at2759"/>
<keyword evidence="3" id="KW-1185">Reference proteome</keyword>
<comment type="caution">
    <text evidence="2">The sequence shown here is derived from an EMBL/GenBank/DDBJ whole genome shotgun (WGS) entry which is preliminary data.</text>
</comment>
<dbReference type="PANTHER" id="PTHR35895:SF1">
    <property type="entry name" value="LIPID-BINDING SERUM GLYCOPROTEIN C-TERMINAL DOMAIN-CONTAINING PROTEIN"/>
    <property type="match status" value="1"/>
</dbReference>
<keyword evidence="1" id="KW-1133">Transmembrane helix</keyword>
<sequence length="341" mass="37531">MTGSDKELYPNGEQIERRDIGPTRVGKRQKAKGFFKRFWWIFLILFIVGALVITLPLIYVGFPRIAQHGVDQSYNEVTSLQFFNPTNESVEITQIVTLHSPSMYTPTLDSFTAGTYLVTNGQFASDPIIDVQIPSVHVQHPTSTTSVTNQTAKILNMDQLTDYATQVMINENVTTALVGSTKLHEGKLPVTTVQYNSSSTYLGLNRLKGFNVTDIRIDPSNTLLILPNMNGTAYIPNPSVITVELGNVSFVLATEKSGPIGHVEIQNMVIRPGDNNLPLTGVLNQTLALGNTVNGFLNITITGDSVIYNGEHITYYEKSLEANVLNLTLNVEQILKDSIGI</sequence>
<dbReference type="InterPro" id="IPR022185">
    <property type="entry name" value="DUF3712"/>
</dbReference>
<proteinExistence type="predicted"/>
<dbReference type="EMBL" id="QGMK01001392">
    <property type="protein sequence ID" value="TVY68867.1"/>
    <property type="molecule type" value="Genomic_DNA"/>
</dbReference>
<dbReference type="AlphaFoldDB" id="A0A8T9C4M7"/>
<name>A0A8T9C4M7_9HELO</name>
<accession>A0A8T9C4M7</accession>
<organism evidence="2 3">
    <name type="scientific">Lachnellula suecica</name>
    <dbReference type="NCBI Taxonomy" id="602035"/>
    <lineage>
        <taxon>Eukaryota</taxon>
        <taxon>Fungi</taxon>
        <taxon>Dikarya</taxon>
        <taxon>Ascomycota</taxon>
        <taxon>Pezizomycotina</taxon>
        <taxon>Leotiomycetes</taxon>
        <taxon>Helotiales</taxon>
        <taxon>Lachnaceae</taxon>
        <taxon>Lachnellula</taxon>
    </lineage>
</organism>